<reference evidence="1" key="2">
    <citation type="journal article" date="2015" name="Data Brief">
        <title>Shoot transcriptome of the giant reed, Arundo donax.</title>
        <authorList>
            <person name="Barrero R.A."/>
            <person name="Guerrero F.D."/>
            <person name="Moolhuijzen P."/>
            <person name="Goolsby J.A."/>
            <person name="Tidwell J."/>
            <person name="Bellgard S.E."/>
            <person name="Bellgard M.I."/>
        </authorList>
    </citation>
    <scope>NUCLEOTIDE SEQUENCE</scope>
    <source>
        <tissue evidence="1">Shoot tissue taken approximately 20 cm above the soil surface</tissue>
    </source>
</reference>
<accession>A0A0A9AN71</accession>
<dbReference type="EMBL" id="GBRH01244756">
    <property type="protein sequence ID" value="JAD53139.1"/>
    <property type="molecule type" value="Transcribed_RNA"/>
</dbReference>
<evidence type="ECO:0000313" key="1">
    <source>
        <dbReference type="EMBL" id="JAD53139.1"/>
    </source>
</evidence>
<proteinExistence type="predicted"/>
<organism evidence="1">
    <name type="scientific">Arundo donax</name>
    <name type="common">Giant reed</name>
    <name type="synonym">Donax arundinaceus</name>
    <dbReference type="NCBI Taxonomy" id="35708"/>
    <lineage>
        <taxon>Eukaryota</taxon>
        <taxon>Viridiplantae</taxon>
        <taxon>Streptophyta</taxon>
        <taxon>Embryophyta</taxon>
        <taxon>Tracheophyta</taxon>
        <taxon>Spermatophyta</taxon>
        <taxon>Magnoliopsida</taxon>
        <taxon>Liliopsida</taxon>
        <taxon>Poales</taxon>
        <taxon>Poaceae</taxon>
        <taxon>PACMAD clade</taxon>
        <taxon>Arundinoideae</taxon>
        <taxon>Arundineae</taxon>
        <taxon>Arundo</taxon>
    </lineage>
</organism>
<sequence>MRTEGFFISKMRVMVSRCQERIR</sequence>
<name>A0A0A9AN71_ARUDO</name>
<reference evidence="1" key="1">
    <citation type="submission" date="2014-09" db="EMBL/GenBank/DDBJ databases">
        <authorList>
            <person name="Magalhaes I.L.F."/>
            <person name="Oliveira U."/>
            <person name="Santos F.R."/>
            <person name="Vidigal T.H.D.A."/>
            <person name="Brescovit A.D."/>
            <person name="Santos A.J."/>
        </authorList>
    </citation>
    <scope>NUCLEOTIDE SEQUENCE</scope>
    <source>
        <tissue evidence="1">Shoot tissue taken approximately 20 cm above the soil surface</tissue>
    </source>
</reference>
<dbReference type="AlphaFoldDB" id="A0A0A9AN71"/>
<protein>
    <submittedName>
        <fullName evidence="1">Uncharacterized protein</fullName>
    </submittedName>
</protein>